<dbReference type="GO" id="GO:0016020">
    <property type="term" value="C:membrane"/>
    <property type="evidence" value="ECO:0007669"/>
    <property type="project" value="UniProtKB-SubCell"/>
</dbReference>
<reference evidence="3 4" key="1">
    <citation type="journal article" date="2012" name="Genome Biol.">
        <title>The genome of the polar eukaryotic microalga coccomyxa subellipsoidea reveals traits of cold adaptation.</title>
        <authorList>
            <person name="Blanc G."/>
            <person name="Agarkova I."/>
            <person name="Grimwood J."/>
            <person name="Kuo A."/>
            <person name="Brueggeman A."/>
            <person name="Dunigan D."/>
            <person name="Gurnon J."/>
            <person name="Ladunga I."/>
            <person name="Lindquist E."/>
            <person name="Lucas S."/>
            <person name="Pangilinan J."/>
            <person name="Proschold T."/>
            <person name="Salamov A."/>
            <person name="Schmutz J."/>
            <person name="Weeks D."/>
            <person name="Yamada T."/>
            <person name="Claverie J.M."/>
            <person name="Grigoriev I."/>
            <person name="Van Etten J."/>
            <person name="Lomsadze A."/>
            <person name="Borodovsky M."/>
        </authorList>
    </citation>
    <scope>NUCLEOTIDE SEQUENCE [LARGE SCALE GENOMIC DNA]</scope>
    <source>
        <strain evidence="3 4">C-169</strain>
    </source>
</reference>
<proteinExistence type="inferred from homology"/>
<accession>I0YMA3</accession>
<keyword evidence="2" id="KW-0472">Membrane</keyword>
<keyword evidence="2" id="KW-0406">Ion transport</keyword>
<evidence type="ECO:0000256" key="1">
    <source>
        <dbReference type="ARBA" id="ARBA00007535"/>
    </source>
</evidence>
<keyword evidence="2" id="KW-1133">Transmembrane helix</keyword>
<dbReference type="Proteomes" id="UP000007264">
    <property type="component" value="Unassembled WGS sequence"/>
</dbReference>
<keyword evidence="4" id="KW-1185">Reference proteome</keyword>
<dbReference type="eggNOG" id="KOG2662">
    <property type="taxonomic scope" value="Eukaryota"/>
</dbReference>
<comment type="subcellular location">
    <subcellularLocation>
        <location evidence="2">Membrane</location>
        <topology evidence="2">Multi-pass membrane protein</topology>
    </subcellularLocation>
</comment>
<dbReference type="KEGG" id="csl:COCSUDRAFT_19288"/>
<dbReference type="GO" id="GO:0015095">
    <property type="term" value="F:magnesium ion transmembrane transporter activity"/>
    <property type="evidence" value="ECO:0007669"/>
    <property type="project" value="TreeGrafter"/>
</dbReference>
<dbReference type="InterPro" id="IPR039204">
    <property type="entry name" value="MRS2-like"/>
</dbReference>
<feature type="transmembrane region" description="Helical" evidence="2">
    <location>
        <begin position="270"/>
        <end position="295"/>
    </location>
</feature>
<dbReference type="AlphaFoldDB" id="I0YMA3"/>
<comment type="caution">
    <text evidence="3">The sequence shown here is derived from an EMBL/GenBank/DDBJ whole genome shotgun (WGS) entry which is preliminary data.</text>
</comment>
<protein>
    <recommendedName>
        <fullName evidence="2">Magnesium transporter</fullName>
    </recommendedName>
</protein>
<keyword evidence="2" id="KW-0460">Magnesium</keyword>
<comment type="caution">
    <text evidence="2">Lacks conserved residue(s) required for the propagation of feature annotation.</text>
</comment>
<dbReference type="PANTHER" id="PTHR13890">
    <property type="entry name" value="RNA SPLICING PROTEIN MRS2, MITOCHONDRIAL"/>
    <property type="match status" value="1"/>
</dbReference>
<evidence type="ECO:0000256" key="2">
    <source>
        <dbReference type="RuleBase" id="RU366041"/>
    </source>
</evidence>
<dbReference type="CDD" id="cd12823">
    <property type="entry name" value="Mrs2_Mfm1p-like"/>
    <property type="match status" value="1"/>
</dbReference>
<dbReference type="EMBL" id="AGSI01000018">
    <property type="protein sequence ID" value="EIE19522.1"/>
    <property type="molecule type" value="Genomic_DNA"/>
</dbReference>
<dbReference type="GeneID" id="17037494"/>
<evidence type="ECO:0000313" key="3">
    <source>
        <dbReference type="EMBL" id="EIE19522.1"/>
    </source>
</evidence>
<dbReference type="Gene3D" id="1.20.58.340">
    <property type="entry name" value="Magnesium transport protein CorA, transmembrane region"/>
    <property type="match status" value="1"/>
</dbReference>
<feature type="non-terminal residue" evidence="3">
    <location>
        <position position="1"/>
    </location>
</feature>
<dbReference type="RefSeq" id="XP_005644066.1">
    <property type="nucleotide sequence ID" value="XM_005644009.1"/>
</dbReference>
<comment type="similarity">
    <text evidence="1 2">Belongs to the CorA metal ion transporter (MIT) (TC 1.A.35.5) family.</text>
</comment>
<keyword evidence="2" id="KW-0813">Transport</keyword>
<evidence type="ECO:0000313" key="4">
    <source>
        <dbReference type="Proteomes" id="UP000007264"/>
    </source>
</evidence>
<sequence length="297" mass="33301">RLGVPIRDMRLLDPNLLTSETGKILVRDNAIVFSVEHVRLIITADFVIIPQTGFERSSLSMRFAAMLEDAIIEASQEKQACALHIAAVLPFELHVLEVAIGDVCALCTELVKELESSSHPALDALTKHVSTANLERVRKVKTRHQRLYTRVVTVREELQRFLEDDDDMMKMCLTRKKELERLVSSGHGGCLRVSSWASASSSKFCIRAEQCTAQRGESIEVVENLLESYFMQIDSSYDRLVSVGEFIKDTEEYINIELDSSRNRLIRLEIVLTAGTFGVAIFSLVAGALPSLFLLRS</sequence>
<dbReference type="OrthoDB" id="10251508at2759"/>
<keyword evidence="2" id="KW-0812">Transmembrane</keyword>
<dbReference type="Pfam" id="PF22099">
    <property type="entry name" value="MRS2-like"/>
    <property type="match status" value="1"/>
</dbReference>
<gene>
    <name evidence="3" type="ORF">COCSUDRAFT_19288</name>
</gene>
<comment type="function">
    <text evidence="2">Magnesium transporter that may mediate the influx of magnesium.</text>
</comment>
<name>I0YMA3_COCSC</name>
<dbReference type="Gene3D" id="2.40.128.330">
    <property type="match status" value="1"/>
</dbReference>
<organism evidence="3 4">
    <name type="scientific">Coccomyxa subellipsoidea (strain C-169)</name>
    <name type="common">Green microalga</name>
    <dbReference type="NCBI Taxonomy" id="574566"/>
    <lineage>
        <taxon>Eukaryota</taxon>
        <taxon>Viridiplantae</taxon>
        <taxon>Chlorophyta</taxon>
        <taxon>core chlorophytes</taxon>
        <taxon>Trebouxiophyceae</taxon>
        <taxon>Trebouxiophyceae incertae sedis</taxon>
        <taxon>Coccomyxaceae</taxon>
        <taxon>Coccomyxa</taxon>
        <taxon>Coccomyxa subellipsoidea</taxon>
    </lineage>
</organism>
<dbReference type="PANTHER" id="PTHR13890:SF31">
    <property type="entry name" value="MAGNESIUM TRANSPORTER MRS2-2-RELATED"/>
    <property type="match status" value="1"/>
</dbReference>